<evidence type="ECO:0000313" key="3">
    <source>
        <dbReference type="Proteomes" id="UP000244956"/>
    </source>
</evidence>
<reference evidence="2 3" key="1">
    <citation type="submission" date="2018-05" db="EMBL/GenBank/DDBJ databases">
        <title>Marinilabilia rubrum sp. nov., isolated from saltern sediment.</title>
        <authorList>
            <person name="Zhang R."/>
        </authorList>
    </citation>
    <scope>NUCLEOTIDE SEQUENCE [LARGE SCALE GENOMIC DNA]</scope>
    <source>
        <strain evidence="2 3">WTE16</strain>
    </source>
</reference>
<dbReference type="EMBL" id="QEWP01000006">
    <property type="protein sequence ID" value="PWD99618.1"/>
    <property type="molecule type" value="Genomic_DNA"/>
</dbReference>
<dbReference type="AlphaFoldDB" id="A0A2U2B973"/>
<feature type="domain" description="BPP" evidence="1">
    <location>
        <begin position="26"/>
        <end position="361"/>
    </location>
</feature>
<dbReference type="RefSeq" id="WP_109264158.1">
    <property type="nucleotide sequence ID" value="NZ_QEWP01000006.1"/>
</dbReference>
<name>A0A2U2B973_9BACT</name>
<dbReference type="SUPFAM" id="SSF50956">
    <property type="entry name" value="Thermostable phytase (3-phytase)"/>
    <property type="match status" value="1"/>
</dbReference>
<gene>
    <name evidence="2" type="ORF">DDZ16_09230</name>
</gene>
<proteinExistence type="predicted"/>
<dbReference type="InterPro" id="IPR050952">
    <property type="entry name" value="TRIM-NHL_E3_ligases"/>
</dbReference>
<evidence type="ECO:0000259" key="1">
    <source>
        <dbReference type="PROSITE" id="PS51662"/>
    </source>
</evidence>
<comment type="caution">
    <text evidence="2">The sequence shown here is derived from an EMBL/GenBank/DDBJ whole genome shotgun (WGS) entry which is preliminary data.</text>
</comment>
<dbReference type="PANTHER" id="PTHR24104:SF25">
    <property type="entry name" value="PROTEIN LIN-41"/>
    <property type="match status" value="1"/>
</dbReference>
<dbReference type="GO" id="GO:0008270">
    <property type="term" value="F:zinc ion binding"/>
    <property type="evidence" value="ECO:0007669"/>
    <property type="project" value="UniProtKB-KW"/>
</dbReference>
<dbReference type="GO" id="GO:0016158">
    <property type="term" value="F:inositol hexakisphosphate 3-phosphatase activity"/>
    <property type="evidence" value="ECO:0007669"/>
    <property type="project" value="InterPro"/>
</dbReference>
<dbReference type="PROSITE" id="PS51662">
    <property type="entry name" value="BP_PHYTASE"/>
    <property type="match status" value="1"/>
</dbReference>
<organism evidence="2 3">
    <name type="scientific">Marinilabilia rubra</name>
    <dbReference type="NCBI Taxonomy" id="2162893"/>
    <lineage>
        <taxon>Bacteria</taxon>
        <taxon>Pseudomonadati</taxon>
        <taxon>Bacteroidota</taxon>
        <taxon>Bacteroidia</taxon>
        <taxon>Marinilabiliales</taxon>
        <taxon>Marinilabiliaceae</taxon>
        <taxon>Marinilabilia</taxon>
    </lineage>
</organism>
<dbReference type="Gene3D" id="2.120.10.30">
    <property type="entry name" value="TolB, C-terminal domain"/>
    <property type="match status" value="1"/>
</dbReference>
<evidence type="ECO:0000313" key="2">
    <source>
        <dbReference type="EMBL" id="PWD99618.1"/>
    </source>
</evidence>
<dbReference type="PANTHER" id="PTHR24104">
    <property type="entry name" value="E3 UBIQUITIN-PROTEIN LIGASE NHLRC1-RELATED"/>
    <property type="match status" value="1"/>
</dbReference>
<protein>
    <submittedName>
        <fullName evidence="2">Phytase</fullName>
    </submittedName>
</protein>
<sequence length="368" mass="41279">MDFKSVKIFLLIITIIAAGILVFVLTAAQQNRNSIVKEPCPCEPVAVIEEAFHTQRDESDNVDSPALWHGPEGENWLLATAKEGHSIFVFDAKDGRKIKTFGTEGSGMGELMRPNGIAVIDSLALIVERDNRRVQIFSLPACQPLGTLGEDQLIRPYGIAIQKTSKGYELFVTDNYEMADESIPPVDSLYHRVHHFAFTAKNDSIQAEHLNAFGDTSGEGILYKVESILWDQPLNRLLIADEYEMQRNIKIYTPEGKFTGEIISHQYFRYEPEGMALWACDEDTSGYYVTTDQDVINNNFPVFDRKSLKYLGSFAGKITRNTDGIFLSQKPYGGFENGAFFPVHDDGSITAIDWTNIADSLKLRINCQ</sequence>
<keyword evidence="3" id="KW-1185">Reference proteome</keyword>
<dbReference type="InterPro" id="IPR011042">
    <property type="entry name" value="6-blade_b-propeller_TolB-like"/>
</dbReference>
<accession>A0A2U2B973</accession>
<dbReference type="Proteomes" id="UP000244956">
    <property type="component" value="Unassembled WGS sequence"/>
</dbReference>
<dbReference type="OrthoDB" id="8696437at2"/>
<dbReference type="InterPro" id="IPR003431">
    <property type="entry name" value="B-propeller_Phytase"/>
</dbReference>